<accession>A0AAU7V5J9</accession>
<evidence type="ECO:0000256" key="1">
    <source>
        <dbReference type="ARBA" id="ARBA00008520"/>
    </source>
</evidence>
<dbReference type="PROSITE" id="PS51257">
    <property type="entry name" value="PROKAR_LIPOPROTEIN"/>
    <property type="match status" value="1"/>
</dbReference>
<organism evidence="6">
    <name type="scientific">Scrofimicrobium appendicitidis</name>
    <dbReference type="NCBI Taxonomy" id="3079930"/>
    <lineage>
        <taxon>Bacteria</taxon>
        <taxon>Bacillati</taxon>
        <taxon>Actinomycetota</taxon>
        <taxon>Actinomycetes</taxon>
        <taxon>Actinomycetales</taxon>
        <taxon>Actinomycetaceae</taxon>
        <taxon>Scrofimicrobium</taxon>
    </lineage>
</organism>
<proteinExistence type="inferred from homology"/>
<dbReference type="EMBL" id="CP138335">
    <property type="protein sequence ID" value="XBW07293.1"/>
    <property type="molecule type" value="Genomic_DNA"/>
</dbReference>
<evidence type="ECO:0000256" key="3">
    <source>
        <dbReference type="ARBA" id="ARBA00022729"/>
    </source>
</evidence>
<evidence type="ECO:0000256" key="4">
    <source>
        <dbReference type="SAM" id="MobiDB-lite"/>
    </source>
</evidence>
<evidence type="ECO:0000256" key="5">
    <source>
        <dbReference type="SAM" id="SignalP"/>
    </source>
</evidence>
<keyword evidence="2" id="KW-0813">Transport</keyword>
<sequence length="460" mass="49971">MKRKWIALGAAAAVSLSALAGCSSGGSDKQSEDQSAGAGSSETVDGAGKEITLWLIGGDTPDELRDYLKDEFNKRTGATLKIEEQGWGDIITKLTTSMPDPANTPDVTEIGNTQSPTFTNIGAFLDISDMYDELGGSDLLQSFVDVGKVGDQNFTLPYYFGSRYMFYRKDVWEAAGQEVPKTLDEFNQAVVKITEANPKDIKDFSGFFLGGMDWRDGISWIFANGGDIAKEQDGQWVATLDSPETLKGLEQLQDLYRNASRAPLDMKDANQYQFINDSDSVKNEEGEVTEDLSLSAATIMAPGWAHWSIGDLVENDKGEMVREWNDDLFGVFALPGNDGKPAPVFAGGSNIGISAASQNPELAKELMRIIFSEEYQNMLGANGLGPGNQQYVNSLGDDQFAQALIESASNSKLTPAAPGWAAVESANVMEEFFSKIRDAEDLTALAKEYNEKLNPLLNEN</sequence>
<feature type="region of interest" description="Disordered" evidence="4">
    <location>
        <begin position="22"/>
        <end position="44"/>
    </location>
</feature>
<feature type="chain" id="PRO_5043616477" evidence="5">
    <location>
        <begin position="21"/>
        <end position="460"/>
    </location>
</feature>
<reference evidence="6" key="1">
    <citation type="submission" date="2023-11" db="EMBL/GenBank/DDBJ databases">
        <title>Scrofimicrobium hongkongense sp. nov., isolated from a patient with peritonitis.</title>
        <authorList>
            <person name="Lao H.Y."/>
            <person name="Wong A.Y.P."/>
            <person name="Ng T.L."/>
            <person name="Wong R.Y.L."/>
            <person name="Yau M.C.Y."/>
            <person name="Lam J.Y.W."/>
            <person name="Siu G.K.H."/>
        </authorList>
    </citation>
    <scope>NUCLEOTIDE SEQUENCE</scope>
    <source>
        <strain evidence="6">R131</strain>
    </source>
</reference>
<evidence type="ECO:0000313" key="6">
    <source>
        <dbReference type="EMBL" id="XBW07293.1"/>
    </source>
</evidence>
<dbReference type="Pfam" id="PF13416">
    <property type="entry name" value="SBP_bac_8"/>
    <property type="match status" value="1"/>
</dbReference>
<feature type="signal peptide" evidence="5">
    <location>
        <begin position="1"/>
        <end position="20"/>
    </location>
</feature>
<dbReference type="GO" id="GO:1901982">
    <property type="term" value="F:maltose binding"/>
    <property type="evidence" value="ECO:0007669"/>
    <property type="project" value="TreeGrafter"/>
</dbReference>
<dbReference type="RefSeq" id="WP_350257499.1">
    <property type="nucleotide sequence ID" value="NZ_CP138335.1"/>
</dbReference>
<keyword evidence="3 5" id="KW-0732">Signal</keyword>
<dbReference type="GO" id="GO:0015768">
    <property type="term" value="P:maltose transport"/>
    <property type="evidence" value="ECO:0007669"/>
    <property type="project" value="TreeGrafter"/>
</dbReference>
<name>A0AAU7V5J9_9ACTO</name>
<dbReference type="AlphaFoldDB" id="A0AAU7V5J9"/>
<dbReference type="KEGG" id="sapp:SAC06_06470"/>
<dbReference type="InterPro" id="IPR006059">
    <property type="entry name" value="SBP"/>
</dbReference>
<dbReference type="GO" id="GO:0055052">
    <property type="term" value="C:ATP-binding cassette (ABC) transporter complex, substrate-binding subunit-containing"/>
    <property type="evidence" value="ECO:0007669"/>
    <property type="project" value="TreeGrafter"/>
</dbReference>
<dbReference type="SUPFAM" id="SSF53850">
    <property type="entry name" value="Periplasmic binding protein-like II"/>
    <property type="match status" value="1"/>
</dbReference>
<protein>
    <submittedName>
        <fullName evidence="6">Extracellular solute-binding protein</fullName>
    </submittedName>
</protein>
<dbReference type="PANTHER" id="PTHR30061:SF50">
    <property type="entry name" value="MALTOSE_MALTODEXTRIN-BINDING PERIPLASMIC PROTEIN"/>
    <property type="match status" value="1"/>
</dbReference>
<evidence type="ECO:0000256" key="2">
    <source>
        <dbReference type="ARBA" id="ARBA00022448"/>
    </source>
</evidence>
<dbReference type="GO" id="GO:0042956">
    <property type="term" value="P:maltodextrin transmembrane transport"/>
    <property type="evidence" value="ECO:0007669"/>
    <property type="project" value="TreeGrafter"/>
</dbReference>
<dbReference type="PANTHER" id="PTHR30061">
    <property type="entry name" value="MALTOSE-BINDING PERIPLASMIC PROTEIN"/>
    <property type="match status" value="1"/>
</dbReference>
<comment type="similarity">
    <text evidence="1">Belongs to the bacterial solute-binding protein 1 family.</text>
</comment>
<dbReference type="Gene3D" id="3.40.190.10">
    <property type="entry name" value="Periplasmic binding protein-like II"/>
    <property type="match status" value="1"/>
</dbReference>
<gene>
    <name evidence="6" type="ORF">SAC06_06470</name>
</gene>
<feature type="compositionally biased region" description="Polar residues" evidence="4">
    <location>
        <begin position="33"/>
        <end position="43"/>
    </location>
</feature>